<evidence type="ECO:0000256" key="2">
    <source>
        <dbReference type="ARBA" id="ARBA00022448"/>
    </source>
</evidence>
<dbReference type="Pfam" id="PF07690">
    <property type="entry name" value="MFS_1"/>
    <property type="match status" value="1"/>
</dbReference>
<feature type="transmembrane region" description="Helical" evidence="8">
    <location>
        <begin position="306"/>
        <end position="339"/>
    </location>
</feature>
<feature type="transmembrane region" description="Helical" evidence="8">
    <location>
        <begin position="180"/>
        <end position="201"/>
    </location>
</feature>
<dbReference type="GO" id="GO:0022857">
    <property type="term" value="F:transmembrane transporter activity"/>
    <property type="evidence" value="ECO:0007669"/>
    <property type="project" value="InterPro"/>
</dbReference>
<evidence type="ECO:0000313" key="10">
    <source>
        <dbReference type="Proteomes" id="UP000041254"/>
    </source>
</evidence>
<feature type="transmembrane region" description="Helical" evidence="8">
    <location>
        <begin position="236"/>
        <end position="257"/>
    </location>
</feature>
<dbReference type="Proteomes" id="UP000041254">
    <property type="component" value="Unassembled WGS sequence"/>
</dbReference>
<reference evidence="9 10" key="1">
    <citation type="submission" date="2014-11" db="EMBL/GenBank/DDBJ databases">
        <authorList>
            <person name="Zhu J."/>
            <person name="Qi W."/>
            <person name="Song R."/>
        </authorList>
    </citation>
    <scope>NUCLEOTIDE SEQUENCE [LARGE SCALE GENOMIC DNA]</scope>
</reference>
<keyword evidence="5 8" id="KW-1133">Transmembrane helix</keyword>
<keyword evidence="10" id="KW-1185">Reference proteome</keyword>
<proteinExistence type="predicted"/>
<name>A0A0G4G6U8_VITBC</name>
<evidence type="ECO:0008006" key="11">
    <source>
        <dbReference type="Google" id="ProtNLM"/>
    </source>
</evidence>
<dbReference type="GO" id="GO:0005886">
    <property type="term" value="C:plasma membrane"/>
    <property type="evidence" value="ECO:0007669"/>
    <property type="project" value="UniProtKB-SubCell"/>
</dbReference>
<keyword evidence="6 8" id="KW-0472">Membrane</keyword>
<feature type="transmembrane region" description="Helical" evidence="8">
    <location>
        <begin position="20"/>
        <end position="41"/>
    </location>
</feature>
<dbReference type="InterPro" id="IPR050171">
    <property type="entry name" value="MFS_Transporters"/>
</dbReference>
<evidence type="ECO:0000256" key="8">
    <source>
        <dbReference type="SAM" id="Phobius"/>
    </source>
</evidence>
<dbReference type="PhylomeDB" id="A0A0G4G6U8"/>
<feature type="compositionally biased region" description="Low complexity" evidence="7">
    <location>
        <begin position="477"/>
        <end position="490"/>
    </location>
</feature>
<dbReference type="OrthoDB" id="566532at2759"/>
<dbReference type="AlphaFoldDB" id="A0A0G4G6U8"/>
<feature type="transmembrane region" description="Helical" evidence="8">
    <location>
        <begin position="104"/>
        <end position="129"/>
    </location>
</feature>
<dbReference type="InParanoid" id="A0A0G4G6U8"/>
<protein>
    <recommendedName>
        <fullName evidence="11">Major facilitator superfamily (MFS) profile domain-containing protein</fullName>
    </recommendedName>
</protein>
<feature type="transmembrane region" description="Helical" evidence="8">
    <location>
        <begin position="141"/>
        <end position="160"/>
    </location>
</feature>
<dbReference type="EMBL" id="CDMY01000579">
    <property type="protein sequence ID" value="CEM24094.1"/>
    <property type="molecule type" value="Genomic_DNA"/>
</dbReference>
<evidence type="ECO:0000256" key="3">
    <source>
        <dbReference type="ARBA" id="ARBA00022475"/>
    </source>
</evidence>
<dbReference type="Gene3D" id="1.20.1250.20">
    <property type="entry name" value="MFS general substrate transporter like domains"/>
    <property type="match status" value="1"/>
</dbReference>
<gene>
    <name evidence="9" type="ORF">Vbra_22685</name>
</gene>
<dbReference type="InterPro" id="IPR036259">
    <property type="entry name" value="MFS_trans_sf"/>
</dbReference>
<accession>A0A0G4G6U8</accession>
<dbReference type="PANTHER" id="PTHR23517:SF3">
    <property type="entry name" value="INTEGRAL MEMBRANE TRANSPORT PROTEIN"/>
    <property type="match status" value="1"/>
</dbReference>
<evidence type="ECO:0000313" key="9">
    <source>
        <dbReference type="EMBL" id="CEM24094.1"/>
    </source>
</evidence>
<keyword evidence="2" id="KW-0813">Transport</keyword>
<dbReference type="SUPFAM" id="SSF103473">
    <property type="entry name" value="MFS general substrate transporter"/>
    <property type="match status" value="1"/>
</dbReference>
<feature type="transmembrane region" description="Helical" evidence="8">
    <location>
        <begin position="53"/>
        <end position="74"/>
    </location>
</feature>
<sequence length="516" mass="55786">MEGGAFHLVAQSPRELPTLYLIDFFDAFAMQGLDLVLVIYLTEEFAFSDEAAGWLYGAYGMLITLMCVLFGSIVDNIGVRNSLLIGSSIEVLSRFAIALTGNRAVLLSFLLGGLPVGAAMTIPVCKLALRRYTVERSRTFAFGLAYITTNLAALLAGLFLTTTRSLLTASPLLQLPICCWRLYLFVGALGTFVQVLAAFTLRDVMIDENTQLTKPFLPRRGSVSEIVNEAFRDAKFWRFAAVACLVSLGSSGLLRHMGATFPKYFVREFHSDAPFELIVSINPLMILCLAWISSSYLHLFSVYDSILVGCWISSFSVFAMSLGTTVPLTVVAIVVLTLGELLWHPRFQEYSVIVAPLGREGTYVGLMSAPRFVAKLVTGGISGHLLATFCPAKGPRNSQLMWFIIGCIALVTPLGLCLLRGILYKSGDLPEYNVISFGTLESGSEGGTGGAFTWRSSARGGLFGGRDRDEPPDEQEASPAGGLSVAVSSGGHRGMYTTPNSPVLPETYLYRGAGGE</sequence>
<organism evidence="9 10">
    <name type="scientific">Vitrella brassicaformis (strain CCMP3155)</name>
    <dbReference type="NCBI Taxonomy" id="1169540"/>
    <lineage>
        <taxon>Eukaryota</taxon>
        <taxon>Sar</taxon>
        <taxon>Alveolata</taxon>
        <taxon>Colpodellida</taxon>
        <taxon>Vitrellaceae</taxon>
        <taxon>Vitrella</taxon>
    </lineage>
</organism>
<feature type="transmembrane region" description="Helical" evidence="8">
    <location>
        <begin position="277"/>
        <end position="299"/>
    </location>
</feature>
<dbReference type="PANTHER" id="PTHR23517">
    <property type="entry name" value="RESISTANCE PROTEIN MDTM, PUTATIVE-RELATED-RELATED"/>
    <property type="match status" value="1"/>
</dbReference>
<evidence type="ECO:0000256" key="6">
    <source>
        <dbReference type="ARBA" id="ARBA00023136"/>
    </source>
</evidence>
<dbReference type="VEuPathDB" id="CryptoDB:Vbra_22685"/>
<evidence type="ECO:0000256" key="4">
    <source>
        <dbReference type="ARBA" id="ARBA00022692"/>
    </source>
</evidence>
<feature type="transmembrane region" description="Helical" evidence="8">
    <location>
        <begin position="400"/>
        <end position="419"/>
    </location>
</feature>
<feature type="region of interest" description="Disordered" evidence="7">
    <location>
        <begin position="462"/>
        <end position="516"/>
    </location>
</feature>
<comment type="subcellular location">
    <subcellularLocation>
        <location evidence="1">Cell membrane</location>
        <topology evidence="1">Multi-pass membrane protein</topology>
    </subcellularLocation>
</comment>
<dbReference type="OMA" id="PRELWVI"/>
<dbReference type="InterPro" id="IPR011701">
    <property type="entry name" value="MFS"/>
</dbReference>
<evidence type="ECO:0000256" key="1">
    <source>
        <dbReference type="ARBA" id="ARBA00004651"/>
    </source>
</evidence>
<evidence type="ECO:0000256" key="5">
    <source>
        <dbReference type="ARBA" id="ARBA00022989"/>
    </source>
</evidence>
<evidence type="ECO:0000256" key="7">
    <source>
        <dbReference type="SAM" id="MobiDB-lite"/>
    </source>
</evidence>
<keyword evidence="3" id="KW-1003">Cell membrane</keyword>
<keyword evidence="4 8" id="KW-0812">Transmembrane</keyword>